<evidence type="ECO:0000256" key="2">
    <source>
        <dbReference type="SAM" id="MobiDB-lite"/>
    </source>
</evidence>
<organism evidence="3 4">
    <name type="scientific">Lithocarpus litseifolius</name>
    <dbReference type="NCBI Taxonomy" id="425828"/>
    <lineage>
        <taxon>Eukaryota</taxon>
        <taxon>Viridiplantae</taxon>
        <taxon>Streptophyta</taxon>
        <taxon>Embryophyta</taxon>
        <taxon>Tracheophyta</taxon>
        <taxon>Spermatophyta</taxon>
        <taxon>Magnoliopsida</taxon>
        <taxon>eudicotyledons</taxon>
        <taxon>Gunneridae</taxon>
        <taxon>Pentapetalae</taxon>
        <taxon>rosids</taxon>
        <taxon>fabids</taxon>
        <taxon>Fagales</taxon>
        <taxon>Fagaceae</taxon>
        <taxon>Lithocarpus</taxon>
    </lineage>
</organism>
<reference evidence="3 4" key="1">
    <citation type="submission" date="2024-01" db="EMBL/GenBank/DDBJ databases">
        <title>A telomere-to-telomere, gap-free genome of sweet tea (Lithocarpus litseifolius).</title>
        <authorList>
            <person name="Zhou J."/>
        </authorList>
    </citation>
    <scope>NUCLEOTIDE SEQUENCE [LARGE SCALE GENOMIC DNA]</scope>
    <source>
        <strain evidence="3">Zhou-2022a</strain>
        <tissue evidence="3">Leaf</tissue>
    </source>
</reference>
<dbReference type="EMBL" id="JAZDWU010000008">
    <property type="protein sequence ID" value="KAK9993761.1"/>
    <property type="molecule type" value="Genomic_DNA"/>
</dbReference>
<protein>
    <submittedName>
        <fullName evidence="3">Uncharacterized protein</fullName>
    </submittedName>
</protein>
<name>A0AAW2C7N8_9ROSI</name>
<feature type="compositionally biased region" description="Low complexity" evidence="2">
    <location>
        <begin position="632"/>
        <end position="641"/>
    </location>
</feature>
<sequence length="654" mass="74501">MHNKKLSCLSRKNPPSPTSQWKTAENRDKGKAPIQDYPQFTRFTEQPYEMHEGTSSNPEAVSLKEYATVAHSSRNIVISLQETPTRILSSGNMVEDTLRYTLEENLAKDSYGINSNFPYPTKTILDLLHSAYILHNTDLFQRTLKTLKNHLQNLEERNDHITSLLSGKEEIHSKDKTVLMGTCFTRLSLKTQSSVRSSFANLPFEIQVRILGSKAMSESLDLWFRHLRVLITTRYCDPDDPDLDYTTNLNYTAENALTVSRWEAYFGSCLRVYERVKHPFPGLLINYNDLLEDEEEHNQMNPHWLSQMFEYGFVKLIRLTNHNQVSQLPSIIKDTVTRVSSLYVTLRCWSTLPEWEMHEWETVQPSKHLVLIGGYSHQGPWLEGNTFLSYRNPKALADCWRNFFSNEIRKVTKELWKNYHFVGSTGRISVFTGRPYYESIPLLPWISDCDPRQFVTPGMSSDSETLIYCSLCEKFTTFHEHPCNDDPPWESQEDDSKLPFQRIAEEVATSSQPTIKEEEEVVNISESEDEFEVFNRLSTPEISAEGSSHSPTSEALNRARVEASSALRKVENIYYPLAIWAPGSSASPDDVAPNVPSPIEEASSKDPPPSNSIEEVAEQASQLEKAKEVTKEVATVTTKSSDVPKDSSKKGVGT</sequence>
<dbReference type="Proteomes" id="UP001459277">
    <property type="component" value="Unassembled WGS sequence"/>
</dbReference>
<proteinExistence type="predicted"/>
<keyword evidence="1" id="KW-0175">Coiled coil</keyword>
<evidence type="ECO:0000313" key="3">
    <source>
        <dbReference type="EMBL" id="KAK9993761.1"/>
    </source>
</evidence>
<comment type="caution">
    <text evidence="3">The sequence shown here is derived from an EMBL/GenBank/DDBJ whole genome shotgun (WGS) entry which is preliminary data.</text>
</comment>
<feature type="region of interest" description="Disordered" evidence="2">
    <location>
        <begin position="1"/>
        <end position="36"/>
    </location>
</feature>
<feature type="region of interest" description="Disordered" evidence="2">
    <location>
        <begin position="582"/>
        <end position="654"/>
    </location>
</feature>
<feature type="coiled-coil region" evidence="1">
    <location>
        <begin position="137"/>
        <end position="164"/>
    </location>
</feature>
<feature type="compositionally biased region" description="Polar residues" evidence="2">
    <location>
        <begin position="538"/>
        <end position="555"/>
    </location>
</feature>
<gene>
    <name evidence="3" type="ORF">SO802_023464</name>
</gene>
<dbReference type="AlphaFoldDB" id="A0AAW2C7N8"/>
<evidence type="ECO:0000256" key="1">
    <source>
        <dbReference type="SAM" id="Coils"/>
    </source>
</evidence>
<feature type="compositionally biased region" description="Basic and acidic residues" evidence="2">
    <location>
        <begin position="642"/>
        <end position="654"/>
    </location>
</feature>
<evidence type="ECO:0000313" key="4">
    <source>
        <dbReference type="Proteomes" id="UP001459277"/>
    </source>
</evidence>
<accession>A0AAW2C7N8</accession>
<keyword evidence="4" id="KW-1185">Reference proteome</keyword>
<feature type="region of interest" description="Disordered" evidence="2">
    <location>
        <begin position="538"/>
        <end position="557"/>
    </location>
</feature>